<evidence type="ECO:0000256" key="6">
    <source>
        <dbReference type="ARBA" id="ARBA00034078"/>
    </source>
</evidence>
<organism evidence="8 9">
    <name type="scientific">Panacagrimonas perspica</name>
    <dbReference type="NCBI Taxonomy" id="381431"/>
    <lineage>
        <taxon>Bacteria</taxon>
        <taxon>Pseudomonadati</taxon>
        <taxon>Pseudomonadota</taxon>
        <taxon>Gammaproteobacteria</taxon>
        <taxon>Nevskiales</taxon>
        <taxon>Nevskiaceae</taxon>
        <taxon>Panacagrimonas</taxon>
    </lineage>
</organism>
<gene>
    <name evidence="8" type="ORF">DFR24_4897</name>
</gene>
<dbReference type="PROSITE" id="PS00814">
    <property type="entry name" value="ADX"/>
    <property type="match status" value="1"/>
</dbReference>
<dbReference type="InterPro" id="IPR018298">
    <property type="entry name" value="Adrenodoxin_Fe-S_BS"/>
</dbReference>
<dbReference type="GO" id="GO:0005829">
    <property type="term" value="C:cytosol"/>
    <property type="evidence" value="ECO:0007669"/>
    <property type="project" value="TreeGrafter"/>
</dbReference>
<dbReference type="GO" id="GO:0046872">
    <property type="term" value="F:metal ion binding"/>
    <property type="evidence" value="ECO:0007669"/>
    <property type="project" value="UniProtKB-KW"/>
</dbReference>
<dbReference type="Pfam" id="PF00111">
    <property type="entry name" value="Fer2"/>
    <property type="match status" value="1"/>
</dbReference>
<dbReference type="InterPro" id="IPR001041">
    <property type="entry name" value="2Fe-2S_ferredoxin-type"/>
</dbReference>
<dbReference type="GO" id="GO:0140647">
    <property type="term" value="P:P450-containing electron transport chain"/>
    <property type="evidence" value="ECO:0007669"/>
    <property type="project" value="InterPro"/>
</dbReference>
<keyword evidence="9" id="KW-1185">Reference proteome</keyword>
<dbReference type="PRINTS" id="PR00355">
    <property type="entry name" value="ADRENODOXIN"/>
</dbReference>
<evidence type="ECO:0000256" key="2">
    <source>
        <dbReference type="ARBA" id="ARBA00022714"/>
    </source>
</evidence>
<dbReference type="Proteomes" id="UP000295341">
    <property type="component" value="Unassembled WGS sequence"/>
</dbReference>
<keyword evidence="2" id="KW-0001">2Fe-2S</keyword>
<dbReference type="OrthoDB" id="9799640at2"/>
<accession>A0A4R7NNP8</accession>
<dbReference type="GO" id="GO:0009055">
    <property type="term" value="F:electron transfer activity"/>
    <property type="evidence" value="ECO:0007669"/>
    <property type="project" value="TreeGrafter"/>
</dbReference>
<evidence type="ECO:0000313" key="8">
    <source>
        <dbReference type="EMBL" id="TDU22463.1"/>
    </source>
</evidence>
<comment type="caution">
    <text evidence="8">The sequence shown here is derived from an EMBL/GenBank/DDBJ whole genome shotgun (WGS) entry which is preliminary data.</text>
</comment>
<comment type="similarity">
    <text evidence="1">Belongs to the adrenodoxin/putidaredoxin family.</text>
</comment>
<evidence type="ECO:0000256" key="3">
    <source>
        <dbReference type="ARBA" id="ARBA00022723"/>
    </source>
</evidence>
<name>A0A4R7NNP8_9GAMM</name>
<dbReference type="InterPro" id="IPR001055">
    <property type="entry name" value="Adrenodoxin-like"/>
</dbReference>
<dbReference type="SUPFAM" id="SSF54292">
    <property type="entry name" value="2Fe-2S ferredoxin-like"/>
    <property type="match status" value="1"/>
</dbReference>
<dbReference type="PANTHER" id="PTHR23426:SF65">
    <property type="entry name" value="FERREDOXIN-2, MITOCHONDRIAL"/>
    <property type="match status" value="1"/>
</dbReference>
<dbReference type="GO" id="GO:0051537">
    <property type="term" value="F:2 iron, 2 sulfur cluster binding"/>
    <property type="evidence" value="ECO:0007669"/>
    <property type="project" value="UniProtKB-KW"/>
</dbReference>
<feature type="domain" description="2Fe-2S ferredoxin-type" evidence="7">
    <location>
        <begin position="2"/>
        <end position="105"/>
    </location>
</feature>
<evidence type="ECO:0000256" key="5">
    <source>
        <dbReference type="ARBA" id="ARBA00023014"/>
    </source>
</evidence>
<dbReference type="PROSITE" id="PS51085">
    <property type="entry name" value="2FE2S_FER_2"/>
    <property type="match status" value="1"/>
</dbReference>
<sequence>MPKIVFIEASGKEHVVEAKAGESVMFAATGNMVPGILADCGGSCTCATCHAYLDEGWVDKAAPVGEDEAAMLEGALDVRPNSRLTCQVNVTDELDGAIFRIPVSQY</sequence>
<dbReference type="PANTHER" id="PTHR23426">
    <property type="entry name" value="FERREDOXIN/ADRENODOXIN"/>
    <property type="match status" value="1"/>
</dbReference>
<evidence type="ECO:0000313" key="9">
    <source>
        <dbReference type="Proteomes" id="UP000295341"/>
    </source>
</evidence>
<dbReference type="InterPro" id="IPR036010">
    <property type="entry name" value="2Fe-2S_ferredoxin-like_sf"/>
</dbReference>
<evidence type="ECO:0000259" key="7">
    <source>
        <dbReference type="PROSITE" id="PS51085"/>
    </source>
</evidence>
<evidence type="ECO:0000256" key="4">
    <source>
        <dbReference type="ARBA" id="ARBA00023004"/>
    </source>
</evidence>
<dbReference type="EMBL" id="SOBT01000014">
    <property type="protein sequence ID" value="TDU22463.1"/>
    <property type="molecule type" value="Genomic_DNA"/>
</dbReference>
<dbReference type="Gene3D" id="3.10.20.30">
    <property type="match status" value="1"/>
</dbReference>
<comment type="cofactor">
    <cofactor evidence="6">
        <name>[2Fe-2S] cluster</name>
        <dbReference type="ChEBI" id="CHEBI:190135"/>
    </cofactor>
</comment>
<reference evidence="8 9" key="1">
    <citation type="submission" date="2019-03" db="EMBL/GenBank/DDBJ databases">
        <title>Genomic Encyclopedia of Type Strains, Phase IV (KMG-IV): sequencing the most valuable type-strain genomes for metagenomic binning, comparative biology and taxonomic classification.</title>
        <authorList>
            <person name="Goeker M."/>
        </authorList>
    </citation>
    <scope>NUCLEOTIDE SEQUENCE [LARGE SCALE GENOMIC DNA]</scope>
    <source>
        <strain evidence="8 9">DSM 26377</strain>
    </source>
</reference>
<keyword evidence="3" id="KW-0479">Metal-binding</keyword>
<proteinExistence type="inferred from homology"/>
<dbReference type="CDD" id="cd00207">
    <property type="entry name" value="fer2"/>
    <property type="match status" value="1"/>
</dbReference>
<protein>
    <submittedName>
        <fullName evidence="8">2Fe-2S ferredoxin</fullName>
    </submittedName>
</protein>
<evidence type="ECO:0000256" key="1">
    <source>
        <dbReference type="ARBA" id="ARBA00010914"/>
    </source>
</evidence>
<keyword evidence="4" id="KW-0408">Iron</keyword>
<dbReference type="AlphaFoldDB" id="A0A4R7NNP8"/>
<dbReference type="RefSeq" id="WP_133884044.1">
    <property type="nucleotide sequence ID" value="NZ_MWIN01000025.1"/>
</dbReference>
<dbReference type="InterPro" id="IPR012675">
    <property type="entry name" value="Beta-grasp_dom_sf"/>
</dbReference>
<keyword evidence="5" id="KW-0411">Iron-sulfur</keyword>